<evidence type="ECO:0000313" key="2">
    <source>
        <dbReference type="Proteomes" id="UP000447434"/>
    </source>
</evidence>
<dbReference type="SUPFAM" id="SSF56300">
    <property type="entry name" value="Metallo-dependent phosphatases"/>
    <property type="match status" value="1"/>
</dbReference>
<dbReference type="PANTHER" id="PTHR45778:SF6">
    <property type="entry name" value="INACTIVE PURPLE ACID PHOSPHATASE 24-RELATED"/>
    <property type="match status" value="1"/>
</dbReference>
<gene>
    <name evidence="1" type="ORF">Lalb_Chr16g0386701</name>
</gene>
<dbReference type="Proteomes" id="UP000447434">
    <property type="component" value="Chromosome 16"/>
</dbReference>
<dbReference type="PANTHER" id="PTHR45778">
    <property type="entry name" value="PURPLE ACID PHOSPHATASE-RELATED"/>
    <property type="match status" value="1"/>
</dbReference>
<reference evidence="2" key="1">
    <citation type="journal article" date="2020" name="Nat. Commun.">
        <title>Genome sequence of the cluster root forming white lupin.</title>
        <authorList>
            <person name="Hufnagel B."/>
            <person name="Marques A."/>
            <person name="Soriano A."/>
            <person name="Marques L."/>
            <person name="Divol F."/>
            <person name="Doumas P."/>
            <person name="Sallet E."/>
            <person name="Mancinotti D."/>
            <person name="Carrere S."/>
            <person name="Marande W."/>
            <person name="Arribat S."/>
            <person name="Keller J."/>
            <person name="Huneau C."/>
            <person name="Blein T."/>
            <person name="Aime D."/>
            <person name="Laguerre M."/>
            <person name="Taylor J."/>
            <person name="Schubert V."/>
            <person name="Nelson M."/>
            <person name="Geu-Flores F."/>
            <person name="Crespi M."/>
            <person name="Gallardo-Guerrero K."/>
            <person name="Delaux P.-M."/>
            <person name="Salse J."/>
            <person name="Berges H."/>
            <person name="Guyot R."/>
            <person name="Gouzy J."/>
            <person name="Peret B."/>
        </authorList>
    </citation>
    <scope>NUCLEOTIDE SEQUENCE [LARGE SCALE GENOMIC DNA]</scope>
    <source>
        <strain evidence="2">cv. Amiga</strain>
    </source>
</reference>
<name>A0A6A4P9P7_LUPAL</name>
<comment type="caution">
    <text evidence="1">The sequence shown here is derived from an EMBL/GenBank/DDBJ whole genome shotgun (WGS) entry which is preliminary data.</text>
</comment>
<keyword evidence="2" id="KW-1185">Reference proteome</keyword>
<dbReference type="InterPro" id="IPR029052">
    <property type="entry name" value="Metallo-depent_PP-like"/>
</dbReference>
<dbReference type="EMBL" id="WOCE01000016">
    <property type="protein sequence ID" value="KAE9597454.1"/>
    <property type="molecule type" value="Genomic_DNA"/>
</dbReference>
<dbReference type="AlphaFoldDB" id="A0A6A4P9P7"/>
<proteinExistence type="predicted"/>
<sequence length="69" mass="8151">MKKECRYVSDCGMFCFCVADSEYDLREGSEQYQFMENCLATIDRKKQRWLIFSAHHVLGYSSECDLECC</sequence>
<dbReference type="Gene3D" id="3.60.21.10">
    <property type="match status" value="1"/>
</dbReference>
<organism evidence="1 2">
    <name type="scientific">Lupinus albus</name>
    <name type="common">White lupine</name>
    <name type="synonym">Lupinus termis</name>
    <dbReference type="NCBI Taxonomy" id="3870"/>
    <lineage>
        <taxon>Eukaryota</taxon>
        <taxon>Viridiplantae</taxon>
        <taxon>Streptophyta</taxon>
        <taxon>Embryophyta</taxon>
        <taxon>Tracheophyta</taxon>
        <taxon>Spermatophyta</taxon>
        <taxon>Magnoliopsida</taxon>
        <taxon>eudicotyledons</taxon>
        <taxon>Gunneridae</taxon>
        <taxon>Pentapetalae</taxon>
        <taxon>rosids</taxon>
        <taxon>fabids</taxon>
        <taxon>Fabales</taxon>
        <taxon>Fabaceae</taxon>
        <taxon>Papilionoideae</taxon>
        <taxon>50 kb inversion clade</taxon>
        <taxon>genistoids sensu lato</taxon>
        <taxon>core genistoids</taxon>
        <taxon>Genisteae</taxon>
        <taxon>Lupinus</taxon>
    </lineage>
</organism>
<accession>A0A6A4P9P7</accession>
<evidence type="ECO:0000313" key="1">
    <source>
        <dbReference type="EMBL" id="KAE9597454.1"/>
    </source>
</evidence>
<protein>
    <submittedName>
        <fullName evidence="1">Putative phosphodiesterase I</fullName>
    </submittedName>
</protein>
<dbReference type="OrthoDB" id="45007at2759"/>